<evidence type="ECO:0000313" key="5">
    <source>
        <dbReference type="Proteomes" id="UP000734854"/>
    </source>
</evidence>
<dbReference type="PANTHER" id="PTHR12654">
    <property type="entry name" value="BILE ACID BETA-GLUCOSIDASE-RELATED"/>
    <property type="match status" value="1"/>
</dbReference>
<dbReference type="InterPro" id="IPR012341">
    <property type="entry name" value="6hp_glycosidase-like_sf"/>
</dbReference>
<evidence type="ECO:0000259" key="3">
    <source>
        <dbReference type="Pfam" id="PF12215"/>
    </source>
</evidence>
<dbReference type="GO" id="GO:0008422">
    <property type="term" value="F:beta-glucosidase activity"/>
    <property type="evidence" value="ECO:0007669"/>
    <property type="project" value="TreeGrafter"/>
</dbReference>
<dbReference type="GO" id="GO:0004348">
    <property type="term" value="F:glucosylceramidase activity"/>
    <property type="evidence" value="ECO:0007669"/>
    <property type="project" value="UniProtKB-EC"/>
</dbReference>
<keyword evidence="1" id="KW-0472">Membrane</keyword>
<dbReference type="InterPro" id="IPR014551">
    <property type="entry name" value="B_Glucosidase_GBA2-typ"/>
</dbReference>
<gene>
    <name evidence="4" type="ORF">ZIOFF_019787</name>
</gene>
<dbReference type="Pfam" id="PF04685">
    <property type="entry name" value="DUF608"/>
    <property type="match status" value="1"/>
</dbReference>
<comment type="catalytic activity">
    <reaction evidence="1">
        <text>a beta-D-glucosyl-(1&lt;-&gt;1')-N-acylsphing-4-enine + H2O = an N-acylsphing-4-enine + D-glucose</text>
        <dbReference type="Rhea" id="RHEA:13269"/>
        <dbReference type="ChEBI" id="CHEBI:4167"/>
        <dbReference type="ChEBI" id="CHEBI:15377"/>
        <dbReference type="ChEBI" id="CHEBI:22801"/>
        <dbReference type="ChEBI" id="CHEBI:52639"/>
        <dbReference type="EC" id="3.2.1.45"/>
    </reaction>
</comment>
<protein>
    <recommendedName>
        <fullName evidence="1">Non-lysosomal glucosylceramidase</fullName>
        <shortName evidence="1">NLGase</shortName>
        <ecNumber evidence="1">3.2.1.45</ecNumber>
    </recommendedName>
</protein>
<accession>A0A8J5HEP7</accession>
<feature type="domain" description="Glycosyl-hydrolase family 116 N-terminal" evidence="3">
    <location>
        <begin position="79"/>
        <end position="392"/>
    </location>
</feature>
<keyword evidence="1" id="KW-0326">Glycosidase</keyword>
<dbReference type="InterPro" id="IPR024462">
    <property type="entry name" value="GH116_N"/>
</dbReference>
<dbReference type="InterPro" id="IPR052566">
    <property type="entry name" value="Non-lysos_glucosylceramidase"/>
</dbReference>
<evidence type="ECO:0000259" key="2">
    <source>
        <dbReference type="Pfam" id="PF04685"/>
    </source>
</evidence>
<dbReference type="GO" id="GO:0016020">
    <property type="term" value="C:membrane"/>
    <property type="evidence" value="ECO:0007669"/>
    <property type="project" value="InterPro"/>
</dbReference>
<reference evidence="4 5" key="1">
    <citation type="submission" date="2020-08" db="EMBL/GenBank/DDBJ databases">
        <title>Plant Genome Project.</title>
        <authorList>
            <person name="Zhang R.-G."/>
        </authorList>
    </citation>
    <scope>NUCLEOTIDE SEQUENCE [LARGE SCALE GENOMIC DNA]</scope>
    <source>
        <tissue evidence="4">Rhizome</tissue>
    </source>
</reference>
<keyword evidence="1" id="KW-0378">Hydrolase</keyword>
<comment type="similarity">
    <text evidence="1">Belongs to the non-lysosomal glucosylceramidase family.</text>
</comment>
<keyword evidence="1" id="KW-0443">Lipid metabolism</keyword>
<dbReference type="FunFam" id="1.50.10.10:FF:000006">
    <property type="entry name" value="Non-lysosomal glucosylceramidase"/>
    <property type="match status" value="1"/>
</dbReference>
<dbReference type="SUPFAM" id="SSF48208">
    <property type="entry name" value="Six-hairpin glycosidases"/>
    <property type="match status" value="1"/>
</dbReference>
<dbReference type="Gene3D" id="1.50.10.10">
    <property type="match status" value="1"/>
</dbReference>
<dbReference type="EC" id="3.2.1.45" evidence="1"/>
<dbReference type="Proteomes" id="UP000734854">
    <property type="component" value="Unassembled WGS sequence"/>
</dbReference>
<comment type="caution">
    <text evidence="4">The sequence shown here is derived from an EMBL/GenBank/DDBJ whole genome shotgun (WGS) entry which is preliminary data.</text>
</comment>
<dbReference type="PANTHER" id="PTHR12654:SF3">
    <property type="entry name" value="NON-LYSOSOMAL GLUCOSYLCERAMIDASE"/>
    <property type="match status" value="1"/>
</dbReference>
<dbReference type="GO" id="GO:0006680">
    <property type="term" value="P:glucosylceramide catabolic process"/>
    <property type="evidence" value="ECO:0007669"/>
    <property type="project" value="InterPro"/>
</dbReference>
<evidence type="ECO:0000313" key="4">
    <source>
        <dbReference type="EMBL" id="KAG6522641.1"/>
    </source>
</evidence>
<dbReference type="PIRSF" id="PIRSF028944">
    <property type="entry name" value="Beta_gluc_GBA2"/>
    <property type="match status" value="1"/>
</dbReference>
<name>A0A8J5HEP7_ZINOF</name>
<dbReference type="GO" id="GO:0005975">
    <property type="term" value="P:carbohydrate metabolic process"/>
    <property type="evidence" value="ECO:0007669"/>
    <property type="project" value="InterPro"/>
</dbReference>
<proteinExistence type="inferred from homology"/>
<dbReference type="Pfam" id="PF12215">
    <property type="entry name" value="Glyco_hydr_116N"/>
    <property type="match status" value="1"/>
</dbReference>
<evidence type="ECO:0000256" key="1">
    <source>
        <dbReference type="PIRNR" id="PIRNR028944"/>
    </source>
</evidence>
<comment type="function">
    <text evidence="1">Non-lysosomal glucosylceramidase that catalyzes the hydrolysis of glucosylceramide (GlcCer) to free glucose and ceramide.</text>
</comment>
<keyword evidence="5" id="KW-1185">Reference proteome</keyword>
<dbReference type="InterPro" id="IPR006775">
    <property type="entry name" value="GH116_catalytic"/>
</dbReference>
<dbReference type="InterPro" id="IPR008928">
    <property type="entry name" value="6-hairpin_glycosidase_sf"/>
</dbReference>
<dbReference type="AlphaFoldDB" id="A0A8J5HEP7"/>
<feature type="domain" description="Glycosyl-hydrolase family 116 catalytic region" evidence="2">
    <location>
        <begin position="542"/>
        <end position="895"/>
    </location>
</feature>
<sequence>MADSPAAKVEFYEPPPLTWNRKLDAEGKKRSEFSLIKLTDYHMLYFAYRLCRNFLEETARGRAVLYNPFRKWMDVSYQGVPLGGIGSGSIGRSYRGYFQYWQLLSDQCEENPVLANQFSVFISRPNGKKYSTVLSPRSSEIPKGSSNPGIESWDWNLSGKNCTYHALYPRSWTVYDGEPDPKLKITCRQISPFIPHNYQESSFPVSIFNFMLTNSGETSAEVSLLFTWANSIGGKSEFSGNHANSRMNSKNGVRGVLLHHRTANHQTPVTFAIAAHETNGVCVTECPCFLISGNYKGFTARDMWDEIKKNGSFSHLEDNRTTRPSEPGSSIGAAVAATVTVPSKESRTVTFSLAWACPQVKFSSGRTYNRRYTKFYGTDADVAAANLAHDAIIVGSKRAMFSFSANIKLQFLFISPLKFNTECSNWESQIEDWQRPILEDKQLPQWYPITLFNQLYYLNAGGTIWTDGMPPVESLANVEERKFSLSIPSGHIKEMNRNVKGSDAAANILTSVAQISVKLQSPVTSHSAFGTSLLQEGEENIGQFLYLEGIEYRMWNTYDVHFYSSFALIMLFPKLELSIQRDFAAAVLMHDPQKIELFTGQRVSRKVLGAVPDDIGTNDPWYEVNGYILHDSNRWKDLNPKFVLQIYRDVVVTGDITFAKSVWPSVYIAMAYMDQFDKDKDGMIENEGFGDQTYDMWAASCVSAYSGGLWVAALQAAASMARLVGDGASGDYFWDRYQKAKAVYEHLWNGSYFNYDNGGGVSSSCILADQLAGQWYARACGLEGIVDEKKAQSAFQTIFNFNVLKVKEGTCGAVNGMKPDGTLDLSAFQSIEIWPGVTYAVAAAMIQEGMPEIGFKTAQGIHETAWYSFQTPEAWTPDGRYRSLQYMRPLAIWAMQWALSPPRLNKDDGSRADWSGEIQIPRQAFSRIANFLKLPEEKASKTILRVIYDIARERLWARR</sequence>
<dbReference type="EMBL" id="JACMSC010000005">
    <property type="protein sequence ID" value="KAG6522641.1"/>
    <property type="molecule type" value="Genomic_DNA"/>
</dbReference>
<organism evidence="4 5">
    <name type="scientific">Zingiber officinale</name>
    <name type="common">Ginger</name>
    <name type="synonym">Amomum zingiber</name>
    <dbReference type="NCBI Taxonomy" id="94328"/>
    <lineage>
        <taxon>Eukaryota</taxon>
        <taxon>Viridiplantae</taxon>
        <taxon>Streptophyta</taxon>
        <taxon>Embryophyta</taxon>
        <taxon>Tracheophyta</taxon>
        <taxon>Spermatophyta</taxon>
        <taxon>Magnoliopsida</taxon>
        <taxon>Liliopsida</taxon>
        <taxon>Zingiberales</taxon>
        <taxon>Zingiberaceae</taxon>
        <taxon>Zingiber</taxon>
    </lineage>
</organism>